<organism evidence="7 8">
    <name type="scientific">Gadus morhua</name>
    <name type="common">Atlantic cod</name>
    <dbReference type="NCBI Taxonomy" id="8049"/>
    <lineage>
        <taxon>Eukaryota</taxon>
        <taxon>Metazoa</taxon>
        <taxon>Chordata</taxon>
        <taxon>Craniata</taxon>
        <taxon>Vertebrata</taxon>
        <taxon>Euteleostomi</taxon>
        <taxon>Actinopterygii</taxon>
        <taxon>Neopterygii</taxon>
        <taxon>Teleostei</taxon>
        <taxon>Neoteleostei</taxon>
        <taxon>Acanthomorphata</taxon>
        <taxon>Zeiogadaria</taxon>
        <taxon>Gadariae</taxon>
        <taxon>Gadiformes</taxon>
        <taxon>Gadoidei</taxon>
        <taxon>Gadidae</taxon>
        <taxon>Gadus</taxon>
    </lineage>
</organism>
<feature type="region of interest" description="Disordered" evidence="6">
    <location>
        <begin position="116"/>
        <end position="137"/>
    </location>
</feature>
<dbReference type="PRINTS" id="PR02029">
    <property type="entry name" value="ACTREGSIRT1"/>
</dbReference>
<evidence type="ECO:0000313" key="8">
    <source>
        <dbReference type="Proteomes" id="UP000694546"/>
    </source>
</evidence>
<name>A0A8C5F9L9_GADMO</name>
<dbReference type="Pfam" id="PF15684">
    <property type="entry name" value="AROS"/>
    <property type="match status" value="1"/>
</dbReference>
<evidence type="ECO:0000256" key="6">
    <source>
        <dbReference type="SAM" id="MobiDB-lite"/>
    </source>
</evidence>
<keyword evidence="4" id="KW-0539">Nucleus</keyword>
<dbReference type="GeneTree" id="ENSGT00390000016774"/>
<comment type="similarity">
    <text evidence="2">Belongs to the AROS family.</text>
</comment>
<comment type="subcellular location">
    <subcellularLocation>
        <location evidence="1">Nucleus</location>
        <location evidence="1">Nucleolus</location>
    </subcellularLocation>
</comment>
<evidence type="ECO:0000313" key="7">
    <source>
        <dbReference type="Ensembl" id="ENSGMOP00000019431.2"/>
    </source>
</evidence>
<dbReference type="OrthoDB" id="6493910at2759"/>
<dbReference type="GeneID" id="115540692"/>
<accession>A0A8C5F9L9</accession>
<dbReference type="PANTHER" id="PTHR31454:SF2">
    <property type="entry name" value="ACTIVE REGULATOR OF SIRT1"/>
    <property type="match status" value="1"/>
</dbReference>
<dbReference type="Proteomes" id="UP000694546">
    <property type="component" value="Chromosome 3"/>
</dbReference>
<gene>
    <name evidence="7" type="primary">rps19bp1</name>
</gene>
<evidence type="ECO:0000256" key="1">
    <source>
        <dbReference type="ARBA" id="ARBA00004604"/>
    </source>
</evidence>
<reference evidence="7" key="1">
    <citation type="submission" date="2025-08" db="UniProtKB">
        <authorList>
            <consortium name="Ensembl"/>
        </authorList>
    </citation>
    <scope>IDENTIFICATION</scope>
</reference>
<evidence type="ECO:0000256" key="2">
    <source>
        <dbReference type="ARBA" id="ARBA00007318"/>
    </source>
</evidence>
<sequence length="158" mass="17750">MSASIIRRGLDLLSNDIKDVGKGKSSKVKKRQTPSKANVMNMVSTNRRGVTKQVKRLQGRLGPGKSKTTVKDKRIKNAVEEFRKTQGKSHLTDNLAYFLGSGYIATDAVTKKIMSQHTGRQARNRPDAPVRKASETTSVFSEEEFQKFQKEYFGRTVE</sequence>
<dbReference type="InterPro" id="IPR023262">
    <property type="entry name" value="AROS"/>
</dbReference>
<evidence type="ECO:0000256" key="4">
    <source>
        <dbReference type="ARBA" id="ARBA00023242"/>
    </source>
</evidence>
<dbReference type="GO" id="GO:0005730">
    <property type="term" value="C:nucleolus"/>
    <property type="evidence" value="ECO:0007669"/>
    <property type="project" value="UniProtKB-SubCell"/>
</dbReference>
<evidence type="ECO:0000256" key="3">
    <source>
        <dbReference type="ARBA" id="ARBA00016855"/>
    </source>
</evidence>
<protein>
    <recommendedName>
        <fullName evidence="3">Active regulator of SIRT1</fullName>
    </recommendedName>
    <alternativeName>
        <fullName evidence="5">40S ribosomal protein S19-binding protein 1</fullName>
    </alternativeName>
</protein>
<dbReference type="PANTHER" id="PTHR31454">
    <property type="entry name" value="ACTIVE REGULATOR OF SIRT1"/>
    <property type="match status" value="1"/>
</dbReference>
<dbReference type="CTD" id="91582"/>
<dbReference type="GO" id="GO:0019899">
    <property type="term" value="F:enzyme binding"/>
    <property type="evidence" value="ECO:0007669"/>
    <property type="project" value="TreeGrafter"/>
</dbReference>
<reference evidence="7" key="2">
    <citation type="submission" date="2025-09" db="UniProtKB">
        <authorList>
            <consortium name="Ensembl"/>
        </authorList>
    </citation>
    <scope>IDENTIFICATION</scope>
</reference>
<dbReference type="AlphaFoldDB" id="A0A8C5F9L9"/>
<evidence type="ECO:0000256" key="5">
    <source>
        <dbReference type="ARBA" id="ARBA00032748"/>
    </source>
</evidence>
<dbReference type="Ensembl" id="ENSGMOT00000019901.2">
    <property type="protein sequence ID" value="ENSGMOP00000019431.2"/>
    <property type="gene ID" value="ENSGMOG00000018057.2"/>
</dbReference>
<feature type="compositionally biased region" description="Basic and acidic residues" evidence="6">
    <location>
        <begin position="124"/>
        <end position="134"/>
    </location>
</feature>
<keyword evidence="8" id="KW-1185">Reference proteome</keyword>
<proteinExistence type="inferred from homology"/>
<dbReference type="RefSeq" id="XP_030208048.1">
    <property type="nucleotide sequence ID" value="XM_030352188.1"/>
</dbReference>
<dbReference type="KEGG" id="gmh:115540692"/>
<dbReference type="OMA" id="KFQREYF"/>